<sequence>MRKLFVVLAIVSLVLLAGCSGNDSENDQTYQYSDEEGEVEVHTTGGGDGDCPIGTVMTVNNPQTRESMKFEVVGTETIDGIEMCKAVYETNAADTEIASGEYLWSEDDNAFIMKMYDSSGKTVYEMASINGDTTIIDAEGNEMHYNTGSE</sequence>
<accession>A0A1H2WSS7</accession>
<protein>
    <submittedName>
        <fullName evidence="2">Uncharacterized protein</fullName>
    </submittedName>
</protein>
<dbReference type="GeneID" id="30582161"/>
<evidence type="ECO:0000313" key="4">
    <source>
        <dbReference type="Proteomes" id="UP000267921"/>
    </source>
</evidence>
<evidence type="ECO:0000313" key="2">
    <source>
        <dbReference type="EMBL" id="SDW83621.1"/>
    </source>
</evidence>
<evidence type="ECO:0000313" key="1">
    <source>
        <dbReference type="EMBL" id="RNI11051.1"/>
    </source>
</evidence>
<gene>
    <name evidence="1" type="ORF">EFE40_02425</name>
    <name evidence="2" type="ORF">SAMN04515625_1705</name>
</gene>
<reference evidence="1 4" key="2">
    <citation type="submission" date="2018-10" db="EMBL/GenBank/DDBJ databases">
        <title>Cultivation of a novel Methanohalophilus strain from Kebrit Deep of the Red Sea and a genomic comparison of members of the genus Methanohalophilus.</title>
        <authorList>
            <person name="Guan Y."/>
            <person name="Ngugi D.K."/>
            <person name="Stingl U."/>
        </authorList>
    </citation>
    <scope>NUCLEOTIDE SEQUENCE [LARGE SCALE GENOMIC DNA]</scope>
    <source>
        <strain evidence="1 4">DSM 3094</strain>
    </source>
</reference>
<organism evidence="2 3">
    <name type="scientific">Methanohalophilus halophilus</name>
    <dbReference type="NCBI Taxonomy" id="2177"/>
    <lineage>
        <taxon>Archaea</taxon>
        <taxon>Methanobacteriati</taxon>
        <taxon>Methanobacteriota</taxon>
        <taxon>Stenosarchaea group</taxon>
        <taxon>Methanomicrobia</taxon>
        <taxon>Methanosarcinales</taxon>
        <taxon>Methanosarcinaceae</taxon>
        <taxon>Methanohalophilus</taxon>
    </lineage>
</organism>
<dbReference type="PROSITE" id="PS51257">
    <property type="entry name" value="PROKAR_LIPOPROTEIN"/>
    <property type="match status" value="1"/>
</dbReference>
<dbReference type="RefSeq" id="WP_083432972.1">
    <property type="nucleotide sequence ID" value="NZ_CP017921.1"/>
</dbReference>
<dbReference type="OrthoDB" id="133276at2157"/>
<dbReference type="Proteomes" id="UP000267921">
    <property type="component" value="Unassembled WGS sequence"/>
</dbReference>
<dbReference type="AlphaFoldDB" id="A0A1H2WSS7"/>
<name>A0A1H2WSS7_9EURY</name>
<dbReference type="Proteomes" id="UP000198669">
    <property type="component" value="Unassembled WGS sequence"/>
</dbReference>
<proteinExistence type="predicted"/>
<dbReference type="EMBL" id="RJJG01000001">
    <property type="protein sequence ID" value="RNI11051.1"/>
    <property type="molecule type" value="Genomic_DNA"/>
</dbReference>
<reference evidence="2 3" key="1">
    <citation type="submission" date="2016-10" db="EMBL/GenBank/DDBJ databases">
        <authorList>
            <person name="de Groot N.N."/>
        </authorList>
    </citation>
    <scope>NUCLEOTIDE SEQUENCE [LARGE SCALE GENOMIC DNA]</scope>
    <source>
        <strain evidence="2 3">Z-7982</strain>
    </source>
</reference>
<dbReference type="EMBL" id="FNMU01000005">
    <property type="protein sequence ID" value="SDW83621.1"/>
    <property type="molecule type" value="Genomic_DNA"/>
</dbReference>
<evidence type="ECO:0000313" key="3">
    <source>
        <dbReference type="Proteomes" id="UP000198669"/>
    </source>
</evidence>